<evidence type="ECO:0000256" key="3">
    <source>
        <dbReference type="ARBA" id="ARBA00022514"/>
    </source>
</evidence>
<gene>
    <name evidence="7" type="primary">LOC102212591</name>
</gene>
<dbReference type="GO" id="GO:0005125">
    <property type="term" value="F:cytokine activity"/>
    <property type="evidence" value="ECO:0007669"/>
    <property type="project" value="UniProtKB-KW"/>
</dbReference>
<reference evidence="7" key="1">
    <citation type="submission" date="2025-08" db="UniProtKB">
        <authorList>
            <consortium name="RefSeq"/>
        </authorList>
    </citation>
    <scope>IDENTIFICATION</scope>
</reference>
<dbReference type="Proteomes" id="UP000695023">
    <property type="component" value="Unplaced"/>
</dbReference>
<protein>
    <submittedName>
        <fullName evidence="7">Uncharacterized protein LOC102212591 isoform X3</fullName>
    </submittedName>
</protein>
<dbReference type="InterPro" id="IPR020440">
    <property type="entry name" value="IL-17_chr"/>
</dbReference>
<dbReference type="GO" id="GO:0005615">
    <property type="term" value="C:extracellular space"/>
    <property type="evidence" value="ECO:0007669"/>
    <property type="project" value="UniProtKB-KW"/>
</dbReference>
<evidence type="ECO:0000256" key="2">
    <source>
        <dbReference type="ARBA" id="ARBA00007236"/>
    </source>
</evidence>
<name>A0A9Y3VCC9_9CICH</name>
<dbReference type="Gene3D" id="2.10.90.10">
    <property type="entry name" value="Cystine-knot cytokines"/>
    <property type="match status" value="1"/>
</dbReference>
<organism evidence="6 7">
    <name type="scientific">Pundamilia nyererei</name>
    <dbReference type="NCBI Taxonomy" id="303518"/>
    <lineage>
        <taxon>Eukaryota</taxon>
        <taxon>Metazoa</taxon>
        <taxon>Chordata</taxon>
        <taxon>Craniata</taxon>
        <taxon>Vertebrata</taxon>
        <taxon>Euteleostomi</taxon>
        <taxon>Actinopterygii</taxon>
        <taxon>Neopterygii</taxon>
        <taxon>Teleostei</taxon>
        <taxon>Neoteleostei</taxon>
        <taxon>Acanthomorphata</taxon>
        <taxon>Ovalentaria</taxon>
        <taxon>Cichlomorphae</taxon>
        <taxon>Cichliformes</taxon>
        <taxon>Cichlidae</taxon>
        <taxon>African cichlids</taxon>
        <taxon>Pseudocrenilabrinae</taxon>
        <taxon>Haplochromini</taxon>
        <taxon>Pundamilia</taxon>
    </lineage>
</organism>
<evidence type="ECO:0000313" key="7">
    <source>
        <dbReference type="RefSeq" id="XP_005726427.1"/>
    </source>
</evidence>
<dbReference type="SUPFAM" id="SSF57501">
    <property type="entry name" value="Cystine-knot cytokines"/>
    <property type="match status" value="1"/>
</dbReference>
<keyword evidence="6" id="KW-1185">Reference proteome</keyword>
<comment type="subcellular location">
    <subcellularLocation>
        <location evidence="1">Secreted</location>
    </subcellularLocation>
</comment>
<evidence type="ECO:0000313" key="6">
    <source>
        <dbReference type="Proteomes" id="UP000695023"/>
    </source>
</evidence>
<sequence length="301" mass="34782">MKRVKCLKELTAEFIRGTRLSARGHKHSAQPAEGRGRTWTVCREEMLRRSPWQPGSRRSSATVFKAASMERRQSQPSEVKMANHAKLSLTVSATLHFSLLILYELRAEMVDACEHQNLTTSEQAAQQMHELRPAASRCLSAEKVEARERKFDVNLKKLDLQRDAREHQELTTCEQAAQQMHELNGRALSPWRYYIDRNDSRYPRDIIFAECLCKGCIIDGHEVNDYNSVEVRAPMVVLMKTKCKDADTYRVQKTRIEVPVGCTCYECGWWTSLSVRKAANLWKYSSKGKMYAFLHLFHRPN</sequence>
<dbReference type="Pfam" id="PF06083">
    <property type="entry name" value="IL17"/>
    <property type="match status" value="1"/>
</dbReference>
<proteinExistence type="inferred from homology"/>
<dbReference type="RefSeq" id="XP_005726427.1">
    <property type="nucleotide sequence ID" value="XM_005726370.2"/>
</dbReference>
<accession>A0A9Y3VCC9</accession>
<dbReference type="AlphaFoldDB" id="A0A9Y3VCC9"/>
<evidence type="ECO:0000256" key="5">
    <source>
        <dbReference type="ARBA" id="ARBA00022729"/>
    </source>
</evidence>
<dbReference type="InterPro" id="IPR029034">
    <property type="entry name" value="Cystine-knot_cytokine"/>
</dbReference>
<evidence type="ECO:0000256" key="1">
    <source>
        <dbReference type="ARBA" id="ARBA00004613"/>
    </source>
</evidence>
<dbReference type="InterPro" id="IPR010345">
    <property type="entry name" value="IL-17_fam"/>
</dbReference>
<keyword evidence="3" id="KW-0202">Cytokine</keyword>
<dbReference type="GO" id="GO:0006954">
    <property type="term" value="P:inflammatory response"/>
    <property type="evidence" value="ECO:0007669"/>
    <property type="project" value="InterPro"/>
</dbReference>
<evidence type="ECO:0000256" key="4">
    <source>
        <dbReference type="ARBA" id="ARBA00022525"/>
    </source>
</evidence>
<keyword evidence="4" id="KW-0964">Secreted</keyword>
<keyword evidence="5" id="KW-0732">Signal</keyword>
<comment type="similarity">
    <text evidence="2">Belongs to the IL-17 family.</text>
</comment>
<dbReference type="GeneID" id="102212591"/>
<dbReference type="PRINTS" id="PR01932">
    <property type="entry name" value="INTRLEUKIN17"/>
</dbReference>